<evidence type="ECO:0000313" key="2">
    <source>
        <dbReference type="EMBL" id="SET12295.1"/>
    </source>
</evidence>
<accession>A0A1I0BZL9</accession>
<feature type="chain" id="PRO_5011698121" description="Lipoprotein" evidence="1">
    <location>
        <begin position="20"/>
        <end position="194"/>
    </location>
</feature>
<evidence type="ECO:0000313" key="3">
    <source>
        <dbReference type="Proteomes" id="UP000199361"/>
    </source>
</evidence>
<organism evidence="2 3">
    <name type="scientific">Nonomuraea wenchangensis</name>
    <dbReference type="NCBI Taxonomy" id="568860"/>
    <lineage>
        <taxon>Bacteria</taxon>
        <taxon>Bacillati</taxon>
        <taxon>Actinomycetota</taxon>
        <taxon>Actinomycetes</taxon>
        <taxon>Streptosporangiales</taxon>
        <taxon>Streptosporangiaceae</taxon>
        <taxon>Nonomuraea</taxon>
    </lineage>
</organism>
<dbReference type="OrthoDB" id="3525736at2"/>
<dbReference type="EMBL" id="FOHX01000002">
    <property type="protein sequence ID" value="SET12295.1"/>
    <property type="molecule type" value="Genomic_DNA"/>
</dbReference>
<dbReference type="RefSeq" id="WP_143082094.1">
    <property type="nucleotide sequence ID" value="NZ_FOHX01000002.1"/>
</dbReference>
<reference evidence="2 3" key="1">
    <citation type="submission" date="2016-10" db="EMBL/GenBank/DDBJ databases">
        <authorList>
            <person name="de Groot N.N."/>
        </authorList>
    </citation>
    <scope>NUCLEOTIDE SEQUENCE [LARGE SCALE GENOMIC DNA]</scope>
    <source>
        <strain evidence="2 3">CGMCC 4.5598</strain>
    </source>
</reference>
<dbReference type="AlphaFoldDB" id="A0A1I0BZL9"/>
<evidence type="ECO:0000256" key="1">
    <source>
        <dbReference type="SAM" id="SignalP"/>
    </source>
</evidence>
<protein>
    <recommendedName>
        <fullName evidence="4">Lipoprotein</fullName>
    </recommendedName>
</protein>
<dbReference type="PROSITE" id="PS51257">
    <property type="entry name" value="PROKAR_LIPOPROTEIN"/>
    <property type="match status" value="1"/>
</dbReference>
<evidence type="ECO:0008006" key="4">
    <source>
        <dbReference type="Google" id="ProtNLM"/>
    </source>
</evidence>
<sequence>MLRRLGALVLTALFVTACAAHEEPVLYRADYPQYENADALFDRANLVVEARIVGEPRYLQEVTKPDSAETDPRLNPMAGAPAAVAAAQPDAPPMVITVRTAEVLKVYKGEAQVGQKVEVKELGGVFEGVTYEEEHTTALNAGSGYILFLETYPDSPAALLNPVQAKYPLDAANNPAPLPENTIKVTRSELETMS</sequence>
<keyword evidence="3" id="KW-1185">Reference proteome</keyword>
<gene>
    <name evidence="2" type="ORF">SAMN05421811_102116</name>
</gene>
<feature type="signal peptide" evidence="1">
    <location>
        <begin position="1"/>
        <end position="19"/>
    </location>
</feature>
<name>A0A1I0BZL9_9ACTN</name>
<proteinExistence type="predicted"/>
<dbReference type="STRING" id="568860.SAMN05421811_102116"/>
<dbReference type="Proteomes" id="UP000199361">
    <property type="component" value="Unassembled WGS sequence"/>
</dbReference>
<keyword evidence="1" id="KW-0732">Signal</keyword>